<accession>A0A0F6VZY1</accession>
<dbReference type="InterPro" id="IPR000253">
    <property type="entry name" value="FHA_dom"/>
</dbReference>
<keyword evidence="1" id="KW-0812">Transmembrane</keyword>
<proteinExistence type="predicted"/>
<dbReference type="AlphaFoldDB" id="A0A0F6VZY1"/>
<feature type="transmembrane region" description="Helical" evidence="1">
    <location>
        <begin position="91"/>
        <end position="113"/>
    </location>
</feature>
<protein>
    <recommendedName>
        <fullName evidence="2">FHA domain-containing protein</fullName>
    </recommendedName>
</protein>
<dbReference type="CDD" id="cd00060">
    <property type="entry name" value="FHA"/>
    <property type="match status" value="1"/>
</dbReference>
<organism evidence="3 4">
    <name type="scientific">Sandaracinus amylolyticus</name>
    <dbReference type="NCBI Taxonomy" id="927083"/>
    <lineage>
        <taxon>Bacteria</taxon>
        <taxon>Pseudomonadati</taxon>
        <taxon>Myxococcota</taxon>
        <taxon>Polyangia</taxon>
        <taxon>Polyangiales</taxon>
        <taxon>Sandaracinaceae</taxon>
        <taxon>Sandaracinus</taxon>
    </lineage>
</organism>
<dbReference type="Gene3D" id="2.60.200.20">
    <property type="match status" value="1"/>
</dbReference>
<evidence type="ECO:0000259" key="2">
    <source>
        <dbReference type="PROSITE" id="PS50006"/>
    </source>
</evidence>
<dbReference type="KEGG" id="samy:DB32_000864"/>
<dbReference type="STRING" id="927083.DB32_000864"/>
<keyword evidence="1" id="KW-0472">Membrane</keyword>
<sequence length="278" mass="30608">MDYEDGTRDTFELARSPMTIGRAPTCDAALIGARRVEWEHARIELTRDAVCLTPLATPDETPVRTPYGRAVALGDARITFERVEGPGMRAYWMRGLSVAVATVIVASLGTLVIGRRGARAAAEEDTPSASRPALFDDDHVASCDQEERAGRRTLELSLAARALREQRAFDVQDGVRAVETFARAAACAEHVGDALGADALRAEGDALRMELEERAARLIARVRRARQREDVEAERTALRSLLDLLSHRDDALTQEYVARARTLEAEASRTSRFPRLGR</sequence>
<evidence type="ECO:0000256" key="1">
    <source>
        <dbReference type="SAM" id="Phobius"/>
    </source>
</evidence>
<feature type="domain" description="FHA" evidence="2">
    <location>
        <begin position="18"/>
        <end position="43"/>
    </location>
</feature>
<dbReference type="EMBL" id="CP011125">
    <property type="protein sequence ID" value="AKF03715.1"/>
    <property type="molecule type" value="Genomic_DNA"/>
</dbReference>
<gene>
    <name evidence="3" type="ORF">DB32_000864</name>
</gene>
<keyword evidence="1" id="KW-1133">Transmembrane helix</keyword>
<reference evidence="3 4" key="1">
    <citation type="submission" date="2015-03" db="EMBL/GenBank/DDBJ databases">
        <title>Genome assembly of Sandaracinus amylolyticus DSM 53668.</title>
        <authorList>
            <person name="Sharma G."/>
            <person name="Subramanian S."/>
        </authorList>
    </citation>
    <scope>NUCLEOTIDE SEQUENCE [LARGE SCALE GENOMIC DNA]</scope>
    <source>
        <strain evidence="3 4">DSM 53668</strain>
    </source>
</reference>
<dbReference type="SUPFAM" id="SSF49879">
    <property type="entry name" value="SMAD/FHA domain"/>
    <property type="match status" value="1"/>
</dbReference>
<dbReference type="InterPro" id="IPR008984">
    <property type="entry name" value="SMAD_FHA_dom_sf"/>
</dbReference>
<name>A0A0F6VZY1_9BACT</name>
<dbReference type="PROSITE" id="PS50006">
    <property type="entry name" value="FHA_DOMAIN"/>
    <property type="match status" value="1"/>
</dbReference>
<evidence type="ECO:0000313" key="4">
    <source>
        <dbReference type="Proteomes" id="UP000034883"/>
    </source>
</evidence>
<keyword evidence="4" id="KW-1185">Reference proteome</keyword>
<dbReference type="Proteomes" id="UP000034883">
    <property type="component" value="Chromosome"/>
</dbReference>
<evidence type="ECO:0000313" key="3">
    <source>
        <dbReference type="EMBL" id="AKF03715.1"/>
    </source>
</evidence>